<feature type="region of interest" description="Disordered" evidence="1">
    <location>
        <begin position="1"/>
        <end position="27"/>
    </location>
</feature>
<dbReference type="AlphaFoldDB" id="A0AAN2C8D0"/>
<evidence type="ECO:0000313" key="2">
    <source>
        <dbReference type="EMBL" id="BDE04901.1"/>
    </source>
</evidence>
<gene>
    <name evidence="2" type="ORF">WPS_01770</name>
</gene>
<organism evidence="2 3">
    <name type="scientific">Vulcanimicrobium alpinum</name>
    <dbReference type="NCBI Taxonomy" id="3016050"/>
    <lineage>
        <taxon>Bacteria</taxon>
        <taxon>Bacillati</taxon>
        <taxon>Vulcanimicrobiota</taxon>
        <taxon>Vulcanimicrobiia</taxon>
        <taxon>Vulcanimicrobiales</taxon>
        <taxon>Vulcanimicrobiaceae</taxon>
        <taxon>Vulcanimicrobium</taxon>
    </lineage>
</organism>
<protein>
    <submittedName>
        <fullName evidence="2">Uncharacterized protein</fullName>
    </submittedName>
</protein>
<evidence type="ECO:0000256" key="1">
    <source>
        <dbReference type="SAM" id="MobiDB-lite"/>
    </source>
</evidence>
<dbReference type="EMBL" id="AP025523">
    <property type="protein sequence ID" value="BDE04901.1"/>
    <property type="molecule type" value="Genomic_DNA"/>
</dbReference>
<name>A0AAN2C8D0_UNVUL</name>
<evidence type="ECO:0000313" key="3">
    <source>
        <dbReference type="Proteomes" id="UP001317532"/>
    </source>
</evidence>
<dbReference type="KEGG" id="vab:WPS_01770"/>
<dbReference type="Proteomes" id="UP001317532">
    <property type="component" value="Chromosome"/>
</dbReference>
<accession>A0AAN2C8D0</accession>
<reference evidence="2 3" key="1">
    <citation type="journal article" date="2022" name="ISME Commun">
        <title>Vulcanimicrobium alpinus gen. nov. sp. nov., the first cultivated representative of the candidate phylum 'Eremiobacterota', is a metabolically versatile aerobic anoxygenic phototroph.</title>
        <authorList>
            <person name="Yabe S."/>
            <person name="Muto K."/>
            <person name="Abe K."/>
            <person name="Yokota A."/>
            <person name="Staudigel H."/>
            <person name="Tebo B.M."/>
        </authorList>
    </citation>
    <scope>NUCLEOTIDE SEQUENCE [LARGE SCALE GENOMIC DNA]</scope>
    <source>
        <strain evidence="2 3">WC8-2</strain>
    </source>
</reference>
<proteinExistence type="predicted"/>
<feature type="compositionally biased region" description="Basic and acidic residues" evidence="1">
    <location>
        <begin position="1"/>
        <end position="11"/>
    </location>
</feature>
<sequence length="51" mass="5322">MAAPRVERELRSNSNAIPTGTIADHAHPEQIPEITTIASLCAVAASADPAR</sequence>
<keyword evidence="3" id="KW-1185">Reference proteome</keyword>